<proteinExistence type="predicted"/>
<protein>
    <recommendedName>
        <fullName evidence="6">Mid2 domain-containing protein</fullName>
    </recommendedName>
</protein>
<keyword evidence="2" id="KW-1133">Transmembrane helix</keyword>
<evidence type="ECO:0000313" key="5">
    <source>
        <dbReference type="Proteomes" id="UP000077266"/>
    </source>
</evidence>
<keyword evidence="3" id="KW-0732">Signal</keyword>
<evidence type="ECO:0000313" key="4">
    <source>
        <dbReference type="EMBL" id="KZV98354.1"/>
    </source>
</evidence>
<dbReference type="AlphaFoldDB" id="A0A165LUS1"/>
<feature type="transmembrane region" description="Helical" evidence="2">
    <location>
        <begin position="207"/>
        <end position="230"/>
    </location>
</feature>
<dbReference type="InParanoid" id="A0A165LUS1"/>
<reference evidence="4 5" key="1">
    <citation type="journal article" date="2016" name="Mol. Biol. Evol.">
        <title>Comparative Genomics of Early-Diverging Mushroom-Forming Fungi Provides Insights into the Origins of Lignocellulose Decay Capabilities.</title>
        <authorList>
            <person name="Nagy L.G."/>
            <person name="Riley R."/>
            <person name="Tritt A."/>
            <person name="Adam C."/>
            <person name="Daum C."/>
            <person name="Floudas D."/>
            <person name="Sun H."/>
            <person name="Yadav J.S."/>
            <person name="Pangilinan J."/>
            <person name="Larsson K.H."/>
            <person name="Matsuura K."/>
            <person name="Barry K."/>
            <person name="Labutti K."/>
            <person name="Kuo R."/>
            <person name="Ohm R.A."/>
            <person name="Bhattacharya S.S."/>
            <person name="Shirouzu T."/>
            <person name="Yoshinaga Y."/>
            <person name="Martin F.M."/>
            <person name="Grigoriev I.V."/>
            <person name="Hibbett D.S."/>
        </authorList>
    </citation>
    <scope>NUCLEOTIDE SEQUENCE [LARGE SCALE GENOMIC DNA]</scope>
    <source>
        <strain evidence="4 5">HHB12029</strain>
    </source>
</reference>
<keyword evidence="5" id="KW-1185">Reference proteome</keyword>
<dbReference type="EMBL" id="KV425920">
    <property type="protein sequence ID" value="KZV98354.1"/>
    <property type="molecule type" value="Genomic_DNA"/>
</dbReference>
<evidence type="ECO:0000256" key="2">
    <source>
        <dbReference type="SAM" id="Phobius"/>
    </source>
</evidence>
<evidence type="ECO:0000256" key="3">
    <source>
        <dbReference type="SAM" id="SignalP"/>
    </source>
</evidence>
<feature type="signal peptide" evidence="3">
    <location>
        <begin position="1"/>
        <end position="19"/>
    </location>
</feature>
<evidence type="ECO:0008006" key="6">
    <source>
        <dbReference type="Google" id="ProtNLM"/>
    </source>
</evidence>
<feature type="non-terminal residue" evidence="4">
    <location>
        <position position="1"/>
    </location>
</feature>
<name>A0A165LUS1_EXIGL</name>
<accession>A0A165LUS1</accession>
<sequence length="361" mass="38306">MAFLLVFALAAVFSRTALAATRTLAVVDVAWKVSGSLSVQSSGIDGKNCEPTVQSAFIMEVGASVEYTFAPNVTRLQLFVSTLSYGADGLIALQSGINGANYRQSHYVETLYDGLSCVADDNLVFDNLKPSLSYTLMVAVPNPNGADTTDAGGGPHKFAFSAIRVDEEPDEPSPSPRTSTPPTSTSAAPLANNTNTAPKPHTSHVKIGLIALGAALGGLVVVALLGLYIWRIRRKLRQANLNLMMHHYEPADFGGITSPGLFSDTTPSNSAPTSPGFDSWTASKTRNSVFRPQSDMSFMASASHASARRPSNIEVVSGPIAEHQEPFENAAPPEYSTLADPSGLWSARTLRHDVSPLPKSE</sequence>
<feature type="compositionally biased region" description="Low complexity" evidence="1">
    <location>
        <begin position="176"/>
        <end position="198"/>
    </location>
</feature>
<keyword evidence="2" id="KW-0472">Membrane</keyword>
<gene>
    <name evidence="4" type="ORF">EXIGLDRAFT_832279</name>
</gene>
<organism evidence="4 5">
    <name type="scientific">Exidia glandulosa HHB12029</name>
    <dbReference type="NCBI Taxonomy" id="1314781"/>
    <lineage>
        <taxon>Eukaryota</taxon>
        <taxon>Fungi</taxon>
        <taxon>Dikarya</taxon>
        <taxon>Basidiomycota</taxon>
        <taxon>Agaricomycotina</taxon>
        <taxon>Agaricomycetes</taxon>
        <taxon>Auriculariales</taxon>
        <taxon>Exidiaceae</taxon>
        <taxon>Exidia</taxon>
    </lineage>
</organism>
<dbReference type="Proteomes" id="UP000077266">
    <property type="component" value="Unassembled WGS sequence"/>
</dbReference>
<evidence type="ECO:0000256" key="1">
    <source>
        <dbReference type="SAM" id="MobiDB-lite"/>
    </source>
</evidence>
<keyword evidence="2" id="KW-0812">Transmembrane</keyword>
<feature type="chain" id="PRO_5007862101" description="Mid2 domain-containing protein" evidence="3">
    <location>
        <begin position="20"/>
        <end position="361"/>
    </location>
</feature>
<feature type="region of interest" description="Disordered" evidence="1">
    <location>
        <begin position="166"/>
        <end position="199"/>
    </location>
</feature>